<keyword evidence="1 4" id="KW-0808">Transferase</keyword>
<proteinExistence type="predicted"/>
<evidence type="ECO:0000313" key="4">
    <source>
        <dbReference type="EMBL" id="TMR10318.1"/>
    </source>
</evidence>
<keyword evidence="2" id="KW-0012">Acyltransferase</keyword>
<dbReference type="PANTHER" id="PTHR43877">
    <property type="entry name" value="AMINOALKYLPHOSPHONATE N-ACETYLTRANSFERASE-RELATED-RELATED"/>
    <property type="match status" value="1"/>
</dbReference>
<gene>
    <name evidence="4" type="ORF">ETD86_40050</name>
</gene>
<evidence type="ECO:0000259" key="3">
    <source>
        <dbReference type="Pfam" id="PF00583"/>
    </source>
</evidence>
<name>A0A5S4F2I3_9ACTN</name>
<keyword evidence="5" id="KW-1185">Reference proteome</keyword>
<organism evidence="4 5">
    <name type="scientific">Nonomuraea turkmeniaca</name>
    <dbReference type="NCBI Taxonomy" id="103838"/>
    <lineage>
        <taxon>Bacteria</taxon>
        <taxon>Bacillati</taxon>
        <taxon>Actinomycetota</taxon>
        <taxon>Actinomycetes</taxon>
        <taxon>Streptosporangiales</taxon>
        <taxon>Streptosporangiaceae</taxon>
        <taxon>Nonomuraea</taxon>
    </lineage>
</organism>
<dbReference type="EMBL" id="VCKY01000196">
    <property type="protein sequence ID" value="TMR10318.1"/>
    <property type="molecule type" value="Genomic_DNA"/>
</dbReference>
<dbReference type="InterPro" id="IPR000182">
    <property type="entry name" value="GNAT_dom"/>
</dbReference>
<reference evidence="4 5" key="1">
    <citation type="submission" date="2019-05" db="EMBL/GenBank/DDBJ databases">
        <title>Draft genome sequence of Nonomuraea turkmeniaca DSM 43926.</title>
        <authorList>
            <person name="Saricaoglu S."/>
            <person name="Isik K."/>
        </authorList>
    </citation>
    <scope>NUCLEOTIDE SEQUENCE [LARGE SCALE GENOMIC DNA]</scope>
    <source>
        <strain evidence="4 5">DSM 43926</strain>
    </source>
</reference>
<dbReference type="OrthoDB" id="4119890at2"/>
<dbReference type="Gene3D" id="3.40.630.30">
    <property type="match status" value="1"/>
</dbReference>
<evidence type="ECO:0000256" key="2">
    <source>
        <dbReference type="ARBA" id="ARBA00023315"/>
    </source>
</evidence>
<dbReference type="RefSeq" id="WP_138671848.1">
    <property type="nucleotide sequence ID" value="NZ_VCKY01000196.1"/>
</dbReference>
<protein>
    <submittedName>
        <fullName evidence="4">GNAT family N-acetyltransferase</fullName>
    </submittedName>
</protein>
<dbReference type="SUPFAM" id="SSF55729">
    <property type="entry name" value="Acyl-CoA N-acyltransferases (Nat)"/>
    <property type="match status" value="2"/>
</dbReference>
<accession>A0A5S4F2I3</accession>
<dbReference type="CDD" id="cd04301">
    <property type="entry name" value="NAT_SF"/>
    <property type="match status" value="1"/>
</dbReference>
<evidence type="ECO:0000256" key="1">
    <source>
        <dbReference type="ARBA" id="ARBA00022679"/>
    </source>
</evidence>
<feature type="domain" description="N-acetyltransferase" evidence="3">
    <location>
        <begin position="45"/>
        <end position="116"/>
    </location>
</feature>
<dbReference type="AlphaFoldDB" id="A0A5S4F2I3"/>
<dbReference type="Pfam" id="PF00583">
    <property type="entry name" value="Acetyltransf_1"/>
    <property type="match status" value="1"/>
</dbReference>
<dbReference type="InterPro" id="IPR050832">
    <property type="entry name" value="Bact_Acetyltransf"/>
</dbReference>
<dbReference type="Proteomes" id="UP000309128">
    <property type="component" value="Unassembled WGS sequence"/>
</dbReference>
<evidence type="ECO:0000313" key="5">
    <source>
        <dbReference type="Proteomes" id="UP000309128"/>
    </source>
</evidence>
<comment type="caution">
    <text evidence="4">The sequence shown here is derived from an EMBL/GenBank/DDBJ whole genome shotgun (WGS) entry which is preliminary data.</text>
</comment>
<sequence>MSLEPFAPRRAAEGDLLAWCTVFGEGQGEVSGDRILAAALAERLLAEEGSSVLRWAARGGDRGSIMGVAELRPQPHDPRIGFLRLFVPRADRRKGVASALLARIAEDARLAGMDRIQGIVPGGGPGEAFVFGRGGVRELLRLHLQEQRIDERVLRRCGELAACPDPAAYTLAHWRGSAPEPQAASFGDVMGHVSDAPGAAWQMAPRAWDRAAVRAWEAQMTAGGEKLMVCAAVHRATGQVVAATVTIVPAGDGSAARQHDTAVLPQHRGRGLARWIKAEQTLRLRAAFSGVRAVTTTVNRQNLAMVAVNRAVGYRTVGERLLVEAPLAAGAEG</sequence>
<dbReference type="GO" id="GO:0016747">
    <property type="term" value="F:acyltransferase activity, transferring groups other than amino-acyl groups"/>
    <property type="evidence" value="ECO:0007669"/>
    <property type="project" value="InterPro"/>
</dbReference>
<dbReference type="InterPro" id="IPR016181">
    <property type="entry name" value="Acyl_CoA_acyltransferase"/>
</dbReference>